<dbReference type="Proteomes" id="UP001209317">
    <property type="component" value="Unassembled WGS sequence"/>
</dbReference>
<dbReference type="RefSeq" id="WP_263036960.1">
    <property type="nucleotide sequence ID" value="NZ_JAOTPL010000003.1"/>
</dbReference>
<feature type="transmembrane region" description="Helical" evidence="3">
    <location>
        <begin position="21"/>
        <end position="38"/>
    </location>
</feature>
<feature type="region of interest" description="Disordered" evidence="2">
    <location>
        <begin position="592"/>
        <end position="644"/>
    </location>
</feature>
<accession>A0AAE3IJX6</accession>
<gene>
    <name evidence="4" type="ORF">OD355_02965</name>
</gene>
<evidence type="ECO:0000313" key="4">
    <source>
        <dbReference type="EMBL" id="MCU7693472.1"/>
    </source>
</evidence>
<evidence type="ECO:0000256" key="3">
    <source>
        <dbReference type="SAM" id="Phobius"/>
    </source>
</evidence>
<evidence type="ECO:0000313" key="5">
    <source>
        <dbReference type="Proteomes" id="UP001209317"/>
    </source>
</evidence>
<evidence type="ECO:0000256" key="2">
    <source>
        <dbReference type="SAM" id="MobiDB-lite"/>
    </source>
</evidence>
<keyword evidence="5" id="KW-1185">Reference proteome</keyword>
<feature type="compositionally biased region" description="Basic and acidic residues" evidence="2">
    <location>
        <begin position="627"/>
        <end position="644"/>
    </location>
</feature>
<keyword evidence="1" id="KW-0175">Coiled coil</keyword>
<reference evidence="4" key="1">
    <citation type="submission" date="2022-10" db="EMBL/GenBank/DDBJ databases">
        <authorList>
            <person name="Kim H.S."/>
            <person name="Kim J.-S."/>
            <person name="Suh M.K."/>
            <person name="Eom M.K."/>
            <person name="Lee J.-S."/>
        </authorList>
    </citation>
    <scope>NUCLEOTIDE SEQUENCE</scope>
    <source>
        <strain evidence="4">LIP-5</strain>
    </source>
</reference>
<name>A0AAE3IJX6_9BACT</name>
<sequence>MSDIFFSNNFGAKPKLKIMNAYAKFLASIFGMICLFISNHTHAQLPNEVYRNELIGVVIRYEGSEGGFDWAFTKALPEHVVSFDYKGTQVTLKGLTGQRFIRKDHPLPTGFKLQHAQVLIDGYPATNYNSYMTYYNTLYEAINKIGKEVDRNNKQHLQEQIKIIDYKIAEIRKQSAGYQVSPRFRDQHNFDGYIKNLESLRKSFQADMAQIDKKKESSTIVITGGGSNKDHQARLNKSANDKLQPDPTPGNTTGSSSTNKTTANTKQDDNISTSTQFKGGLDDIQEGDYFKDDKGNYYRKENGVAHKADKAAYDRHAANKIYKQMELKEIERQQRDAAFKQNWDNVSTSFYAMSMAKEGLRDASSLGSGFSNIEELNAAYRQKLLQISAMGSQMQAASTQGAQAYANIVGRGANGYDYSGALGAIGGIAAAIGANKAEKDAREELKRQRAAEEAKIKEAQLKALTAIRTEIGKMFTEGGMPLSAHKITAPVLYVFAYSSKKADWNKNQNIPMSISNVIPVYRYSDGTYPYTSNVKRTFEIACIGNPVLIGYFTDQAEAENYRSSLMDVAPNAKFTVNEVEVKVKEQTANTANNSSDVDFWGTKTGNKKPANSKSTETDFWGTPTNNKKTEAKKETKKEVDFWSK</sequence>
<keyword evidence="3" id="KW-0472">Membrane</keyword>
<feature type="compositionally biased region" description="Low complexity" evidence="2">
    <location>
        <begin position="249"/>
        <end position="265"/>
    </location>
</feature>
<organism evidence="4 5">
    <name type="scientific">Haoranjiania flava</name>
    <dbReference type="NCBI Taxonomy" id="1856322"/>
    <lineage>
        <taxon>Bacteria</taxon>
        <taxon>Pseudomonadati</taxon>
        <taxon>Bacteroidota</taxon>
        <taxon>Chitinophagia</taxon>
        <taxon>Chitinophagales</taxon>
        <taxon>Chitinophagaceae</taxon>
        <taxon>Haoranjiania</taxon>
    </lineage>
</organism>
<feature type="region of interest" description="Disordered" evidence="2">
    <location>
        <begin position="239"/>
        <end position="285"/>
    </location>
</feature>
<comment type="caution">
    <text evidence="4">The sequence shown here is derived from an EMBL/GenBank/DDBJ whole genome shotgun (WGS) entry which is preliminary data.</text>
</comment>
<proteinExistence type="predicted"/>
<protein>
    <submittedName>
        <fullName evidence="4">Uncharacterized protein</fullName>
    </submittedName>
</protein>
<dbReference type="EMBL" id="JAOTPL010000003">
    <property type="protein sequence ID" value="MCU7693472.1"/>
    <property type="molecule type" value="Genomic_DNA"/>
</dbReference>
<feature type="coiled-coil region" evidence="1">
    <location>
        <begin position="428"/>
        <end position="467"/>
    </location>
</feature>
<dbReference type="AlphaFoldDB" id="A0AAE3IJX6"/>
<evidence type="ECO:0000256" key="1">
    <source>
        <dbReference type="SAM" id="Coils"/>
    </source>
</evidence>
<keyword evidence="3" id="KW-0812">Transmembrane</keyword>
<keyword evidence="3" id="KW-1133">Transmembrane helix</keyword>